<dbReference type="EMBL" id="CM026433">
    <property type="protein sequence ID" value="KAG0554244.1"/>
    <property type="molecule type" value="Genomic_DNA"/>
</dbReference>
<evidence type="ECO:0000313" key="1">
    <source>
        <dbReference type="EMBL" id="KAG0554244.1"/>
    </source>
</evidence>
<dbReference type="Proteomes" id="UP000822688">
    <property type="component" value="Chromosome 12"/>
</dbReference>
<gene>
    <name evidence="1" type="ORF">KC19_12G076100</name>
</gene>
<comment type="caution">
    <text evidence="1">The sequence shown here is derived from an EMBL/GenBank/DDBJ whole genome shotgun (WGS) entry which is preliminary data.</text>
</comment>
<sequence>MCLIGRRLKLSCKKQSLLFSFLCMSFNPLSLAYTKYGSEALKLHHSPLICPLRISSYETIRHIIKSDPSTF</sequence>
<accession>A0A8T0G741</accession>
<dbReference type="AlphaFoldDB" id="A0A8T0G741"/>
<keyword evidence="2" id="KW-1185">Reference proteome</keyword>
<evidence type="ECO:0000313" key="2">
    <source>
        <dbReference type="Proteomes" id="UP000822688"/>
    </source>
</evidence>
<name>A0A8T0G741_CERPU</name>
<proteinExistence type="predicted"/>
<protein>
    <submittedName>
        <fullName evidence="1">Uncharacterized protein</fullName>
    </submittedName>
</protein>
<organism evidence="1 2">
    <name type="scientific">Ceratodon purpureus</name>
    <name type="common">Fire moss</name>
    <name type="synonym">Dicranum purpureum</name>
    <dbReference type="NCBI Taxonomy" id="3225"/>
    <lineage>
        <taxon>Eukaryota</taxon>
        <taxon>Viridiplantae</taxon>
        <taxon>Streptophyta</taxon>
        <taxon>Embryophyta</taxon>
        <taxon>Bryophyta</taxon>
        <taxon>Bryophytina</taxon>
        <taxon>Bryopsida</taxon>
        <taxon>Dicranidae</taxon>
        <taxon>Pseudoditrichales</taxon>
        <taxon>Ditrichaceae</taxon>
        <taxon>Ceratodon</taxon>
    </lineage>
</organism>
<reference evidence="1" key="1">
    <citation type="submission" date="2020-06" db="EMBL/GenBank/DDBJ databases">
        <title>WGS assembly of Ceratodon purpureus strain R40.</title>
        <authorList>
            <person name="Carey S.B."/>
            <person name="Jenkins J."/>
            <person name="Shu S."/>
            <person name="Lovell J.T."/>
            <person name="Sreedasyam A."/>
            <person name="Maumus F."/>
            <person name="Tiley G.P."/>
            <person name="Fernandez-Pozo N."/>
            <person name="Barry K."/>
            <person name="Chen C."/>
            <person name="Wang M."/>
            <person name="Lipzen A."/>
            <person name="Daum C."/>
            <person name="Saski C.A."/>
            <person name="Payton A.C."/>
            <person name="Mcbreen J.C."/>
            <person name="Conrad R.E."/>
            <person name="Kollar L.M."/>
            <person name="Olsson S."/>
            <person name="Huttunen S."/>
            <person name="Landis J.B."/>
            <person name="Wickett N.J."/>
            <person name="Johnson M.G."/>
            <person name="Rensing S.A."/>
            <person name="Grimwood J."/>
            <person name="Schmutz J."/>
            <person name="Mcdaniel S.F."/>
        </authorList>
    </citation>
    <scope>NUCLEOTIDE SEQUENCE</scope>
    <source>
        <strain evidence="1">R40</strain>
    </source>
</reference>